<proteinExistence type="predicted"/>
<dbReference type="HOGENOM" id="CLU_780326_0_0_5"/>
<accession>M9RM82</accession>
<sequence length="390" mass="43009">MQLGRHYVSYRDKRQSLANPKAETQIGPMTDISEIRAEVCLPSTALTADIGFFTKTLRMRIESIYPADDPTVAVFSGHGLRVRLDQNKIGGTGHLRILTDDAGFTNSRQLTAPGGTTVEIDALNPPLHMPITDHAFVVRRLADQTPWVIGRAGMHYRDLIPSRLGGSIIASHIRIPDGGPVPDMVHYHKVGFQLIYCYRGWVDVLYEDQGGPIRLDAGDCFIQPPEIRHRVLEASSGIEVIEIGVPAEHVTEIEHEMTLPTPDLRPDREWQGQKFVHNIGADAAWHPFRLQGFIARDTTINDATKSVAGVQVVRRGAGNPQWAKHDADIHFTFVMEGAMTLEGEGKDPKSLAMGDAFVIPPGMATRYSDPTDDLELLEVTLAGTFQTTLA</sequence>
<dbReference type="InterPro" id="IPR011051">
    <property type="entry name" value="RmlC_Cupin_sf"/>
</dbReference>
<gene>
    <name evidence="1" type="ORF">OA238_c33210</name>
</gene>
<evidence type="ECO:0000313" key="1">
    <source>
        <dbReference type="EMBL" id="AGI73302.1"/>
    </source>
</evidence>
<evidence type="ECO:0008006" key="3">
    <source>
        <dbReference type="Google" id="ProtNLM"/>
    </source>
</evidence>
<evidence type="ECO:0000313" key="2">
    <source>
        <dbReference type="Proteomes" id="UP000004688"/>
    </source>
</evidence>
<dbReference type="SUPFAM" id="SSF51182">
    <property type="entry name" value="RmlC-like cupins"/>
    <property type="match status" value="1"/>
</dbReference>
<dbReference type="STRING" id="391616.OA238_c33210"/>
<dbReference type="Proteomes" id="UP000004688">
    <property type="component" value="Chromosome"/>
</dbReference>
<dbReference type="AlphaFoldDB" id="M9RM82"/>
<dbReference type="EMBL" id="CP003742">
    <property type="protein sequence ID" value="AGI73302.1"/>
    <property type="molecule type" value="Genomic_DNA"/>
</dbReference>
<reference evidence="1 2" key="1">
    <citation type="journal article" date="2013" name="PLoS ONE">
        <title>Poles Apart: Arctic and Antarctic Octadecabacter strains Share High Genome Plasticity and a New Type of Xanthorhodopsin.</title>
        <authorList>
            <person name="Vollmers J."/>
            <person name="Voget S."/>
            <person name="Dietrich S."/>
            <person name="Gollnow K."/>
            <person name="Smits M."/>
            <person name="Meyer K."/>
            <person name="Brinkhoff T."/>
            <person name="Simon M."/>
            <person name="Daniel R."/>
        </authorList>
    </citation>
    <scope>NUCLEOTIDE SEQUENCE [LARGE SCALE GENOMIC DNA]</scope>
    <source>
        <strain evidence="1 2">238</strain>
    </source>
</reference>
<dbReference type="eggNOG" id="COG0662">
    <property type="taxonomic scope" value="Bacteria"/>
</dbReference>
<organism evidence="1 2">
    <name type="scientific">Octadecabacter arcticus 238</name>
    <dbReference type="NCBI Taxonomy" id="391616"/>
    <lineage>
        <taxon>Bacteria</taxon>
        <taxon>Pseudomonadati</taxon>
        <taxon>Pseudomonadota</taxon>
        <taxon>Alphaproteobacteria</taxon>
        <taxon>Rhodobacterales</taxon>
        <taxon>Roseobacteraceae</taxon>
        <taxon>Octadecabacter</taxon>
    </lineage>
</organism>
<dbReference type="eggNOG" id="COG1917">
    <property type="taxonomic scope" value="Bacteria"/>
</dbReference>
<dbReference type="InterPro" id="IPR014710">
    <property type="entry name" value="RmlC-like_jellyroll"/>
</dbReference>
<name>M9RM82_9RHOB</name>
<dbReference type="KEGG" id="oar:OA238_c33210"/>
<protein>
    <recommendedName>
        <fullName evidence="3">Cupin 2 conserved barrel domain-containing protein</fullName>
    </recommendedName>
</protein>
<keyword evidence="2" id="KW-1185">Reference proteome</keyword>
<dbReference type="Gene3D" id="2.60.120.10">
    <property type="entry name" value="Jelly Rolls"/>
    <property type="match status" value="2"/>
</dbReference>
<dbReference type="CDD" id="cd06980">
    <property type="entry name" value="cupin_bxe_c0505"/>
    <property type="match status" value="1"/>
</dbReference>